<dbReference type="AlphaFoldDB" id="A0AAF0TNB0"/>
<evidence type="ECO:0000313" key="2">
    <source>
        <dbReference type="Proteomes" id="UP001234989"/>
    </source>
</evidence>
<accession>A0AAF0TNB0</accession>
<dbReference type="Proteomes" id="UP001234989">
    <property type="component" value="Chromosome 4"/>
</dbReference>
<sequence length="69" mass="7458">MRLEVENGCKTGGSIVSILKLSALSYNDIREMPHTYPNSNCYGAAGGREPSENKALLDNLIAAKMDSEL</sequence>
<reference evidence="1" key="1">
    <citation type="submission" date="2023-08" db="EMBL/GenBank/DDBJ databases">
        <title>A de novo genome assembly of Solanum verrucosum Schlechtendal, a Mexican diploid species geographically isolated from the other diploid A-genome species in potato relatives.</title>
        <authorList>
            <person name="Hosaka K."/>
        </authorList>
    </citation>
    <scope>NUCLEOTIDE SEQUENCE</scope>
    <source>
        <tissue evidence="1">Young leaves</tissue>
    </source>
</reference>
<gene>
    <name evidence="1" type="ORF">MTR67_020092</name>
</gene>
<keyword evidence="2" id="KW-1185">Reference proteome</keyword>
<dbReference type="EMBL" id="CP133615">
    <property type="protein sequence ID" value="WMV26707.1"/>
    <property type="molecule type" value="Genomic_DNA"/>
</dbReference>
<protein>
    <submittedName>
        <fullName evidence="1">Uncharacterized protein</fullName>
    </submittedName>
</protein>
<organism evidence="1 2">
    <name type="scientific">Solanum verrucosum</name>
    <dbReference type="NCBI Taxonomy" id="315347"/>
    <lineage>
        <taxon>Eukaryota</taxon>
        <taxon>Viridiplantae</taxon>
        <taxon>Streptophyta</taxon>
        <taxon>Embryophyta</taxon>
        <taxon>Tracheophyta</taxon>
        <taxon>Spermatophyta</taxon>
        <taxon>Magnoliopsida</taxon>
        <taxon>eudicotyledons</taxon>
        <taxon>Gunneridae</taxon>
        <taxon>Pentapetalae</taxon>
        <taxon>asterids</taxon>
        <taxon>lamiids</taxon>
        <taxon>Solanales</taxon>
        <taxon>Solanaceae</taxon>
        <taxon>Solanoideae</taxon>
        <taxon>Solaneae</taxon>
        <taxon>Solanum</taxon>
    </lineage>
</organism>
<evidence type="ECO:0000313" key="1">
    <source>
        <dbReference type="EMBL" id="WMV26707.1"/>
    </source>
</evidence>
<proteinExistence type="predicted"/>
<name>A0AAF0TNB0_SOLVR</name>